<gene>
    <name evidence="2" type="ORF">OOU_Y34scaffold00890g5</name>
</gene>
<protein>
    <submittedName>
        <fullName evidence="2">Uncharacterized protein</fullName>
    </submittedName>
</protein>
<dbReference type="Proteomes" id="UP000011086">
    <property type="component" value="Unassembled WGS sequence"/>
</dbReference>
<evidence type="ECO:0000256" key="1">
    <source>
        <dbReference type="SAM" id="MobiDB-lite"/>
    </source>
</evidence>
<organism evidence="2">
    <name type="scientific">Pyricularia oryzae (strain Y34)</name>
    <name type="common">Rice blast fungus</name>
    <name type="synonym">Magnaporthe oryzae</name>
    <dbReference type="NCBI Taxonomy" id="1143189"/>
    <lineage>
        <taxon>Eukaryota</taxon>
        <taxon>Fungi</taxon>
        <taxon>Dikarya</taxon>
        <taxon>Ascomycota</taxon>
        <taxon>Pezizomycotina</taxon>
        <taxon>Sordariomycetes</taxon>
        <taxon>Sordariomycetidae</taxon>
        <taxon>Magnaporthales</taxon>
        <taxon>Pyriculariaceae</taxon>
        <taxon>Pyricularia</taxon>
    </lineage>
</organism>
<dbReference type="AlphaFoldDB" id="A0AA97NP78"/>
<proteinExistence type="predicted"/>
<feature type="compositionally biased region" description="Polar residues" evidence="1">
    <location>
        <begin position="24"/>
        <end position="37"/>
    </location>
</feature>
<evidence type="ECO:0000313" key="2">
    <source>
        <dbReference type="EMBL" id="ELQ33746.1"/>
    </source>
</evidence>
<accession>A0AA97NP78</accession>
<dbReference type="EMBL" id="JH793996">
    <property type="protein sequence ID" value="ELQ33746.1"/>
    <property type="molecule type" value="Genomic_DNA"/>
</dbReference>
<feature type="region of interest" description="Disordered" evidence="1">
    <location>
        <begin position="1"/>
        <end position="37"/>
    </location>
</feature>
<reference evidence="2" key="1">
    <citation type="journal article" date="2012" name="PLoS Genet.">
        <title>Comparative analysis of the genomes of two field isolates of the rice blast fungus Magnaporthe oryzae.</title>
        <authorList>
            <person name="Xue M."/>
            <person name="Yang J."/>
            <person name="Li Z."/>
            <person name="Hu S."/>
            <person name="Yao N."/>
            <person name="Dean R.A."/>
            <person name="Zhao W."/>
            <person name="Shen M."/>
            <person name="Zhang H."/>
            <person name="Li C."/>
            <person name="Liu L."/>
            <person name="Cao L."/>
            <person name="Xu X."/>
            <person name="Xing Y."/>
            <person name="Hsiang T."/>
            <person name="Zhang Z."/>
            <person name="Xu J.R."/>
            <person name="Peng Y.L."/>
        </authorList>
    </citation>
    <scope>NUCLEOTIDE SEQUENCE</scope>
    <source>
        <strain evidence="2">Y34</strain>
    </source>
</reference>
<sequence>MPATSLRLNMVGHHLRPGEGFGSQGTMNKTGTRSAIK</sequence>
<name>A0AA97NP78_PYRO3</name>